<evidence type="ECO:0000256" key="4">
    <source>
        <dbReference type="ARBA" id="ARBA00022989"/>
    </source>
</evidence>
<keyword evidence="9" id="KW-1185">Reference proteome</keyword>
<feature type="transmembrane region" description="Helical" evidence="7">
    <location>
        <begin position="173"/>
        <end position="191"/>
    </location>
</feature>
<feature type="transmembrane region" description="Helical" evidence="7">
    <location>
        <begin position="423"/>
        <end position="445"/>
    </location>
</feature>
<feature type="transmembrane region" description="Helical" evidence="7">
    <location>
        <begin position="242"/>
        <end position="261"/>
    </location>
</feature>
<evidence type="ECO:0000256" key="1">
    <source>
        <dbReference type="ARBA" id="ARBA00004141"/>
    </source>
</evidence>
<dbReference type="PROSITE" id="PS50283">
    <property type="entry name" value="NA_SOLUT_SYMP_3"/>
    <property type="match status" value="1"/>
</dbReference>
<dbReference type="PANTHER" id="PTHR11819:SF110">
    <property type="entry name" value="GENE 5134-RELATED"/>
    <property type="match status" value="1"/>
</dbReference>
<dbReference type="PANTHER" id="PTHR11819">
    <property type="entry name" value="SOLUTE CARRIER FAMILY 5"/>
    <property type="match status" value="1"/>
</dbReference>
<dbReference type="Gene3D" id="1.20.1730.10">
    <property type="entry name" value="Sodium/glucose cotransporter"/>
    <property type="match status" value="1"/>
</dbReference>
<reference evidence="8" key="1">
    <citation type="submission" date="2025-08" db="UniProtKB">
        <authorList>
            <consortium name="Ensembl"/>
        </authorList>
    </citation>
    <scope>IDENTIFICATION</scope>
</reference>
<dbReference type="AlphaFoldDB" id="A0A8C6AE73"/>
<evidence type="ECO:0000256" key="7">
    <source>
        <dbReference type="SAM" id="Phobius"/>
    </source>
</evidence>
<evidence type="ECO:0000313" key="8">
    <source>
        <dbReference type="Ensembl" id="ENSMMMP00000028030.1"/>
    </source>
</evidence>
<keyword evidence="4 7" id="KW-1133">Transmembrane helix</keyword>
<feature type="transmembrane region" description="Helical" evidence="7">
    <location>
        <begin position="494"/>
        <end position="515"/>
    </location>
</feature>
<feature type="transmembrane region" description="Helical" evidence="7">
    <location>
        <begin position="109"/>
        <end position="128"/>
    </location>
</feature>
<evidence type="ECO:0000256" key="2">
    <source>
        <dbReference type="ARBA" id="ARBA00006434"/>
    </source>
</evidence>
<dbReference type="NCBIfam" id="TIGR00813">
    <property type="entry name" value="sss"/>
    <property type="match status" value="1"/>
</dbReference>
<dbReference type="InterPro" id="IPR038377">
    <property type="entry name" value="Na/Glc_symporter_sf"/>
</dbReference>
<feature type="transmembrane region" description="Helical" evidence="7">
    <location>
        <begin position="75"/>
        <end position="97"/>
    </location>
</feature>
<dbReference type="Pfam" id="PF00474">
    <property type="entry name" value="SSF"/>
    <property type="match status" value="1"/>
</dbReference>
<keyword evidence="5 7" id="KW-0472">Membrane</keyword>
<reference evidence="8" key="2">
    <citation type="submission" date="2025-09" db="UniProtKB">
        <authorList>
            <consortium name="Ensembl"/>
        </authorList>
    </citation>
    <scope>IDENTIFICATION</scope>
</reference>
<feature type="transmembrane region" description="Helical" evidence="7">
    <location>
        <begin position="452"/>
        <end position="474"/>
    </location>
</feature>
<evidence type="ECO:0000256" key="5">
    <source>
        <dbReference type="ARBA" id="ARBA00023136"/>
    </source>
</evidence>
<sequence length="657" mass="73625">MDLSKGQNWNWSLGSQNTIDTLAITFYLLLVLGLGLWIGTSIFVTYIGSGRFIGLSGIGASSGIAVGAFEWNTILMVFVLGWIFIPIYLKAGVVTLPEYLRKRFGGFRIQFLFSFMFLLVYTFSMISLEISYGAMFLKMIWNLNIYQTTLVLLTVSGMYTITGGLTAVVYTEVLHAAVMILGSVLLMSFAFSEVGGYEGMAHKYFHAIPSVISEGNWTAKPECYMPRQDALHIFRDSISGDIPWPGLIFGTTTISLFYGCADQIFIQRCLAGKNMFHIKSGCILCGYLKLLPMFLMVVPGMISRILFPDQVACVVPSECLKYCGSRSNCKAIAYPKLVIAVLPNGFQGLMLTTMCAALMSSLTSIFNSSSAMFTMNIYTLMRPMATEKELLVTGRFFIIALLAVTIAWVRIIETAHSKNLFEYIQVAKSYLTPPVTAVSLLAIFCKRVNEQGAFWGLIFGIVIGVFRLLAELAYGLQTCENSIKCPMLICGMHYLYFSMFLLLVSLLSILGISLITDPIPDKHLHGLCWSLRNSREERVDLDTDIQWKRFPNPPPQEEANTCLWKTWNLFCGLEPHLGPKLAPEATRKMEETKERMEHGDMSGGTEILVPKTATRKMEEEKGRRTEWGEISEEPFWMVNASGIILIMLVVLSHIYFF</sequence>
<feature type="transmembrane region" description="Helical" evidence="7">
    <location>
        <begin position="390"/>
        <end position="411"/>
    </location>
</feature>
<keyword evidence="3 7" id="KW-0812">Transmembrane</keyword>
<feature type="transmembrane region" description="Helical" evidence="7">
    <location>
        <begin position="282"/>
        <end position="302"/>
    </location>
</feature>
<feature type="transmembrane region" description="Helical" evidence="7">
    <location>
        <begin position="140"/>
        <end position="161"/>
    </location>
</feature>
<organism evidence="8 9">
    <name type="scientific">Marmota marmota marmota</name>
    <name type="common">Alpine marmot</name>
    <dbReference type="NCBI Taxonomy" id="9994"/>
    <lineage>
        <taxon>Eukaryota</taxon>
        <taxon>Metazoa</taxon>
        <taxon>Chordata</taxon>
        <taxon>Craniata</taxon>
        <taxon>Vertebrata</taxon>
        <taxon>Euteleostomi</taxon>
        <taxon>Mammalia</taxon>
        <taxon>Eutheria</taxon>
        <taxon>Euarchontoglires</taxon>
        <taxon>Glires</taxon>
        <taxon>Rodentia</taxon>
        <taxon>Sciuromorpha</taxon>
        <taxon>Sciuridae</taxon>
        <taxon>Xerinae</taxon>
        <taxon>Marmotini</taxon>
        <taxon>Marmota</taxon>
    </lineage>
</organism>
<feature type="transmembrane region" description="Helical" evidence="7">
    <location>
        <begin position="52"/>
        <end position="69"/>
    </location>
</feature>
<proteinExistence type="inferred from homology"/>
<feature type="transmembrane region" description="Helical" evidence="7">
    <location>
        <begin position="24"/>
        <end position="45"/>
    </location>
</feature>
<protein>
    <submittedName>
        <fullName evidence="8">Sodium/glucose cotransporter 1-like</fullName>
    </submittedName>
</protein>
<dbReference type="GeneTree" id="ENSGT00940000163531"/>
<feature type="transmembrane region" description="Helical" evidence="7">
    <location>
        <begin position="634"/>
        <end position="656"/>
    </location>
</feature>
<accession>A0A8C6AE73</accession>
<dbReference type="InterPro" id="IPR001734">
    <property type="entry name" value="Na/solute_symporter"/>
</dbReference>
<feature type="transmembrane region" description="Helical" evidence="7">
    <location>
        <begin position="346"/>
        <end position="369"/>
    </location>
</feature>
<evidence type="ECO:0000256" key="6">
    <source>
        <dbReference type="RuleBase" id="RU362091"/>
    </source>
</evidence>
<comment type="similarity">
    <text evidence="2 6">Belongs to the sodium:solute symporter (SSF) (TC 2.A.21) family.</text>
</comment>
<dbReference type="Ensembl" id="ENSMMMT00000031698.1">
    <property type="protein sequence ID" value="ENSMMMP00000028030.1"/>
    <property type="gene ID" value="ENSMMMG00000024429.1"/>
</dbReference>
<dbReference type="GO" id="GO:0005886">
    <property type="term" value="C:plasma membrane"/>
    <property type="evidence" value="ECO:0007669"/>
    <property type="project" value="TreeGrafter"/>
</dbReference>
<evidence type="ECO:0000256" key="3">
    <source>
        <dbReference type="ARBA" id="ARBA00022692"/>
    </source>
</evidence>
<name>A0A8C6AE73_MARMA</name>
<comment type="subcellular location">
    <subcellularLocation>
        <location evidence="1">Membrane</location>
        <topology evidence="1">Multi-pass membrane protein</topology>
    </subcellularLocation>
</comment>
<evidence type="ECO:0000313" key="9">
    <source>
        <dbReference type="Proteomes" id="UP000694407"/>
    </source>
</evidence>
<dbReference type="GO" id="GO:0005412">
    <property type="term" value="F:D-glucose:sodium symporter activity"/>
    <property type="evidence" value="ECO:0007669"/>
    <property type="project" value="TreeGrafter"/>
</dbReference>
<dbReference type="Proteomes" id="UP000694407">
    <property type="component" value="Unplaced"/>
</dbReference>